<feature type="domain" description="DNA2/NAM7 helicase helicase" evidence="6">
    <location>
        <begin position="66"/>
        <end position="125"/>
    </location>
</feature>
<keyword evidence="2" id="KW-0547">Nucleotide-binding</keyword>
<feature type="domain" description="DNA2/NAM7 helicase-like C-terminal" evidence="7">
    <location>
        <begin position="220"/>
        <end position="353"/>
    </location>
</feature>
<keyword evidence="5" id="KW-0067">ATP-binding</keyword>
<dbReference type="CDD" id="cd18808">
    <property type="entry name" value="SF1_C_Upf1"/>
    <property type="match status" value="1"/>
</dbReference>
<evidence type="ECO:0000256" key="1">
    <source>
        <dbReference type="ARBA" id="ARBA00007913"/>
    </source>
</evidence>
<dbReference type="Proteomes" id="UP001308005">
    <property type="component" value="Unassembled WGS sequence"/>
</dbReference>
<dbReference type="PANTHER" id="PTHR43788">
    <property type="entry name" value="DNA2/NAM7 HELICASE FAMILY MEMBER"/>
    <property type="match status" value="1"/>
</dbReference>
<dbReference type="PANTHER" id="PTHR43788:SF8">
    <property type="entry name" value="DNA-BINDING PROTEIN SMUBP-2"/>
    <property type="match status" value="1"/>
</dbReference>
<accession>A0ABU6CSR8</accession>
<name>A0ABU6CSR8_9GAMM</name>
<dbReference type="RefSeq" id="WP_324693018.1">
    <property type="nucleotide sequence ID" value="NZ_JAYMYJ010000020.1"/>
</dbReference>
<dbReference type="Pfam" id="PF13086">
    <property type="entry name" value="AAA_11"/>
    <property type="match status" value="1"/>
</dbReference>
<evidence type="ECO:0000256" key="3">
    <source>
        <dbReference type="ARBA" id="ARBA00022801"/>
    </source>
</evidence>
<sequence>MQRLRDDVFIAGMELHRAFIDVAAKPLRHNLGALMNIFTSQTLPDQQKQALLPHLWSSLFLVIPLVSTTFASVNRMLGKLPLNSLGWLLVDEAGQALPQAVVGALLRTQRAVIVGDPIQIEPVVILPSTLTGAICRRFGVDPDVYAAPTASVQTLADAASSYVTEIEGKQGSRNVGVPLLVHRRCSEPMFGISNVVAYSNLMISTKQPKPSAIREALGSSKWIHVEGGRTEDKWSEEEGNVVIHLLLQMAEARVKPDVYIITPFVIVADHLRQKIREDKTLLAWINEDLWLWTSERVGTVHTVQGREAEAVIFVLGSPLPSQTGARGWAGGRPNLLNVAVTRAKEVLYVVGNRRLWKDSGLFRELDRRLEL</sequence>
<dbReference type="InterPro" id="IPR027417">
    <property type="entry name" value="P-loop_NTPase"/>
</dbReference>
<dbReference type="Pfam" id="PF13087">
    <property type="entry name" value="AAA_12"/>
    <property type="match status" value="1"/>
</dbReference>
<dbReference type="InterPro" id="IPR041679">
    <property type="entry name" value="DNA2/NAM7-like_C"/>
</dbReference>
<comment type="caution">
    <text evidence="8">The sequence shown here is derived from an EMBL/GenBank/DDBJ whole genome shotgun (WGS) entry which is preliminary data.</text>
</comment>
<gene>
    <name evidence="8" type="ORF">VSS37_02375</name>
</gene>
<dbReference type="InterPro" id="IPR050534">
    <property type="entry name" value="Coronavir_polyprotein_1ab"/>
</dbReference>
<keyword evidence="3" id="KW-0378">Hydrolase</keyword>
<dbReference type="Gene3D" id="3.40.50.300">
    <property type="entry name" value="P-loop containing nucleotide triphosphate hydrolases"/>
    <property type="match status" value="2"/>
</dbReference>
<reference evidence="9" key="1">
    <citation type="submission" date="2023-07" db="EMBL/GenBank/DDBJ databases">
        <title>The carbon used by Thiothrix.</title>
        <authorList>
            <person name="Chen L."/>
        </authorList>
    </citation>
    <scope>NUCLEOTIDE SEQUENCE [LARGE SCALE GENOMIC DNA]</scope>
</reference>
<dbReference type="InterPro" id="IPR047187">
    <property type="entry name" value="SF1_C_Upf1"/>
</dbReference>
<dbReference type="EMBL" id="JAYMYJ010000020">
    <property type="protein sequence ID" value="MEB4589814.1"/>
    <property type="molecule type" value="Genomic_DNA"/>
</dbReference>
<comment type="similarity">
    <text evidence="1">Belongs to the DNA2/NAM7 helicase family.</text>
</comment>
<evidence type="ECO:0000256" key="2">
    <source>
        <dbReference type="ARBA" id="ARBA00022741"/>
    </source>
</evidence>
<keyword evidence="9" id="KW-1185">Reference proteome</keyword>
<evidence type="ECO:0000259" key="6">
    <source>
        <dbReference type="Pfam" id="PF13086"/>
    </source>
</evidence>
<proteinExistence type="inferred from homology"/>
<evidence type="ECO:0000259" key="7">
    <source>
        <dbReference type="Pfam" id="PF13087"/>
    </source>
</evidence>
<keyword evidence="4" id="KW-0347">Helicase</keyword>
<organism evidence="8 9">
    <name type="scientific">Candidatus Thiothrix phosphatis</name>
    <dbReference type="NCBI Taxonomy" id="3112415"/>
    <lineage>
        <taxon>Bacteria</taxon>
        <taxon>Pseudomonadati</taxon>
        <taxon>Pseudomonadota</taxon>
        <taxon>Gammaproteobacteria</taxon>
        <taxon>Thiotrichales</taxon>
        <taxon>Thiotrichaceae</taxon>
        <taxon>Thiothrix</taxon>
    </lineage>
</organism>
<dbReference type="SUPFAM" id="SSF52540">
    <property type="entry name" value="P-loop containing nucleoside triphosphate hydrolases"/>
    <property type="match status" value="1"/>
</dbReference>
<evidence type="ECO:0000313" key="9">
    <source>
        <dbReference type="Proteomes" id="UP001308005"/>
    </source>
</evidence>
<dbReference type="InterPro" id="IPR041677">
    <property type="entry name" value="DNA2/NAM7_AAA_11"/>
</dbReference>
<evidence type="ECO:0000256" key="5">
    <source>
        <dbReference type="ARBA" id="ARBA00022840"/>
    </source>
</evidence>
<evidence type="ECO:0000313" key="8">
    <source>
        <dbReference type="EMBL" id="MEB4589814.1"/>
    </source>
</evidence>
<protein>
    <submittedName>
        <fullName evidence="8">AAA domain-containing protein</fullName>
    </submittedName>
</protein>
<evidence type="ECO:0000256" key="4">
    <source>
        <dbReference type="ARBA" id="ARBA00022806"/>
    </source>
</evidence>